<gene>
    <name evidence="1" type="ORF">OXX778_LOCUS21702</name>
</gene>
<dbReference type="EMBL" id="CAJNOC010008268">
    <property type="protein sequence ID" value="CAF1112944.1"/>
    <property type="molecule type" value="Genomic_DNA"/>
</dbReference>
<accession>A0A814Q0Q9</accession>
<name>A0A814Q0Q9_9BILA</name>
<dbReference type="Proteomes" id="UP000663879">
    <property type="component" value="Unassembled WGS sequence"/>
</dbReference>
<comment type="caution">
    <text evidence="1">The sequence shown here is derived from an EMBL/GenBank/DDBJ whole genome shotgun (WGS) entry which is preliminary data.</text>
</comment>
<protein>
    <submittedName>
        <fullName evidence="1">Uncharacterized protein</fullName>
    </submittedName>
</protein>
<evidence type="ECO:0000313" key="1">
    <source>
        <dbReference type="EMBL" id="CAF1112944.1"/>
    </source>
</evidence>
<proteinExistence type="predicted"/>
<organism evidence="1 2">
    <name type="scientific">Brachionus calyciflorus</name>
    <dbReference type="NCBI Taxonomy" id="104777"/>
    <lineage>
        <taxon>Eukaryota</taxon>
        <taxon>Metazoa</taxon>
        <taxon>Spiralia</taxon>
        <taxon>Gnathifera</taxon>
        <taxon>Rotifera</taxon>
        <taxon>Eurotatoria</taxon>
        <taxon>Monogononta</taxon>
        <taxon>Pseudotrocha</taxon>
        <taxon>Ploima</taxon>
        <taxon>Brachionidae</taxon>
        <taxon>Brachionus</taxon>
    </lineage>
</organism>
<dbReference type="OrthoDB" id="5982080at2759"/>
<dbReference type="AlphaFoldDB" id="A0A814Q0Q9"/>
<evidence type="ECO:0000313" key="2">
    <source>
        <dbReference type="Proteomes" id="UP000663879"/>
    </source>
</evidence>
<reference evidence="1" key="1">
    <citation type="submission" date="2021-02" db="EMBL/GenBank/DDBJ databases">
        <authorList>
            <person name="Nowell W R."/>
        </authorList>
    </citation>
    <scope>NUCLEOTIDE SEQUENCE</scope>
    <source>
        <strain evidence="1">Ploen Becks lab</strain>
    </source>
</reference>
<sequence>MFLAISLNDYNNLVLTVDKLNSDLINCHNQINSKDQQINHLKVLCENNVRLIQLLYSEIEKQKNKTEINKFETKGFVSNLARKRKGYFELEGRQVINIKSELRVMIEKVNEICNKVDLQINRVEMSQLNSEISKNQIEILIQKHAPTRASIESVLYIKDRCRMSDAIFDKFMRFLSLDIPSVYYITKARKLINNQFQLKKIDNGYYIDPLIQIKSKLSFLIKNKRINETSILIKLSADGTNIGRSVKIINFCYSVINEGRSSAGVNGTYTLGIFQVEQENFERIKN</sequence>
<keyword evidence="2" id="KW-1185">Reference proteome</keyword>